<evidence type="ECO:0000313" key="1">
    <source>
        <dbReference type="EMBL" id="ACO74262.1"/>
    </source>
</evidence>
<gene>
    <name evidence="1" type="ordered locus">LHK_01272</name>
</gene>
<dbReference type="HOGENOM" id="CLU_3119269_0_0_4"/>
<reference evidence="1 2" key="1">
    <citation type="journal article" date="2009" name="PLoS Genet.">
        <title>The complete genome and proteome of Laribacter hongkongensis reveal potential mechanisms for adaptations to different temperatures and habitats.</title>
        <authorList>
            <person name="Woo P.C."/>
            <person name="Lau S.K."/>
            <person name="Tse H."/>
            <person name="Teng J.L."/>
            <person name="Curreem S.O."/>
            <person name="Tsang A.K."/>
            <person name="Fan R.Y."/>
            <person name="Wong G.K."/>
            <person name="Huang Y."/>
            <person name="Loman N.J."/>
            <person name="Snyder L.A."/>
            <person name="Cai J.J."/>
            <person name="Huang J.D."/>
            <person name="Mak W."/>
            <person name="Pallen M.J."/>
            <person name="Lok S."/>
            <person name="Yuen K.Y."/>
        </authorList>
    </citation>
    <scope>NUCLEOTIDE SEQUENCE [LARGE SCALE GENOMIC DNA]</scope>
    <source>
        <strain evidence="1 2">HLHK9</strain>
    </source>
</reference>
<keyword evidence="2" id="KW-1185">Reference proteome</keyword>
<dbReference type="KEGG" id="lhk:LHK_01272"/>
<protein>
    <submittedName>
        <fullName evidence="1">Uncharacterized protein</fullName>
    </submittedName>
</protein>
<sequence>MQQLRKLIFWRSYGQNTAFFETPLEETSIVVMQRHANSEWQLRDTAPATP</sequence>
<dbReference type="AlphaFoldDB" id="C1D722"/>
<dbReference type="EMBL" id="CP001154">
    <property type="protein sequence ID" value="ACO74262.1"/>
    <property type="molecule type" value="Genomic_DNA"/>
</dbReference>
<proteinExistence type="predicted"/>
<dbReference type="Proteomes" id="UP000002010">
    <property type="component" value="Chromosome"/>
</dbReference>
<organism evidence="1 2">
    <name type="scientific">Laribacter hongkongensis (strain HLHK9)</name>
    <dbReference type="NCBI Taxonomy" id="557598"/>
    <lineage>
        <taxon>Bacteria</taxon>
        <taxon>Pseudomonadati</taxon>
        <taxon>Pseudomonadota</taxon>
        <taxon>Betaproteobacteria</taxon>
        <taxon>Neisseriales</taxon>
        <taxon>Aquaspirillaceae</taxon>
        <taxon>Laribacter</taxon>
    </lineage>
</organism>
<accession>C1D722</accession>
<name>C1D722_LARHH</name>
<evidence type="ECO:0000313" key="2">
    <source>
        <dbReference type="Proteomes" id="UP000002010"/>
    </source>
</evidence>